<dbReference type="eggNOG" id="KOG2024">
    <property type="taxonomic scope" value="Eukaryota"/>
</dbReference>
<dbReference type="PANTHER" id="PTHR42732:SF4">
    <property type="entry name" value="BETA-MANNOSIDASE"/>
    <property type="match status" value="1"/>
</dbReference>
<feature type="domain" description="Glycoside hydrolase family 2 immunoglobulin-like beta-sandwich" evidence="1">
    <location>
        <begin position="239"/>
        <end position="376"/>
    </location>
</feature>
<dbReference type="GeneID" id="19316928"/>
<dbReference type="InterPro" id="IPR006102">
    <property type="entry name" value="Ig-like_GH2"/>
</dbReference>
<dbReference type="GO" id="GO:0004553">
    <property type="term" value="F:hydrolase activity, hydrolyzing O-glycosyl compounds"/>
    <property type="evidence" value="ECO:0007669"/>
    <property type="project" value="InterPro"/>
</dbReference>
<evidence type="ECO:0000313" key="4">
    <source>
        <dbReference type="Proteomes" id="UP000053664"/>
    </source>
</evidence>
<dbReference type="Pfam" id="PF02836">
    <property type="entry name" value="Glyco_hydro_2_C"/>
    <property type="match status" value="1"/>
</dbReference>
<dbReference type="AlphaFoldDB" id="A0A061HC40"/>
<evidence type="ECO:0000313" key="3">
    <source>
        <dbReference type="EMBL" id="EPQ29595.1"/>
    </source>
</evidence>
<dbReference type="InterPro" id="IPR036156">
    <property type="entry name" value="Beta-gal/glucu_dom_sf"/>
</dbReference>
<dbReference type="InterPro" id="IPR008979">
    <property type="entry name" value="Galactose-bd-like_sf"/>
</dbReference>
<dbReference type="SUPFAM" id="SSF51445">
    <property type="entry name" value="(Trans)glycosidases"/>
    <property type="match status" value="1"/>
</dbReference>
<dbReference type="Gene3D" id="3.20.20.80">
    <property type="entry name" value="Glycosidases"/>
    <property type="match status" value="1"/>
</dbReference>
<dbReference type="KEGG" id="pfp:PFL1_02814"/>
<dbReference type="GO" id="GO:0005975">
    <property type="term" value="P:carbohydrate metabolic process"/>
    <property type="evidence" value="ECO:0007669"/>
    <property type="project" value="InterPro"/>
</dbReference>
<evidence type="ECO:0000259" key="1">
    <source>
        <dbReference type="Pfam" id="PF00703"/>
    </source>
</evidence>
<dbReference type="HOGENOM" id="CLU_009935_2_1_1"/>
<dbReference type="OrthoDB" id="408320at2759"/>
<evidence type="ECO:0008006" key="5">
    <source>
        <dbReference type="Google" id="ProtNLM"/>
    </source>
</evidence>
<reference evidence="3 4" key="1">
    <citation type="journal article" date="2013" name="Plant Cell">
        <title>The transition from a phytopathogenic smut ancestor to an anamorphic biocontrol agent deciphered by comparative whole-genome analysis.</title>
        <authorList>
            <person name="Lefebvre F."/>
            <person name="Joly D.L."/>
            <person name="Labbe C."/>
            <person name="Teichmann B."/>
            <person name="Linning R."/>
            <person name="Belzile F."/>
            <person name="Bakkeren G."/>
            <person name="Belanger R.R."/>
        </authorList>
    </citation>
    <scope>NUCLEOTIDE SEQUENCE [LARGE SCALE GENOMIC DNA]</scope>
    <source>
        <strain evidence="3 4">PF-1</strain>
    </source>
</reference>
<dbReference type="InterPro" id="IPR017853">
    <property type="entry name" value="GH"/>
</dbReference>
<dbReference type="Pfam" id="PF00703">
    <property type="entry name" value="Glyco_hydro_2"/>
    <property type="match status" value="1"/>
</dbReference>
<protein>
    <recommendedName>
        <fullName evidence="5">Glycoside hydrolase family 2</fullName>
    </recommendedName>
</protein>
<dbReference type="InterPro" id="IPR051913">
    <property type="entry name" value="GH2_Domain-Containing"/>
</dbReference>
<proteinExistence type="predicted"/>
<evidence type="ECO:0000259" key="2">
    <source>
        <dbReference type="Pfam" id="PF02836"/>
    </source>
</evidence>
<dbReference type="Proteomes" id="UP000053664">
    <property type="component" value="Unassembled WGS sequence"/>
</dbReference>
<dbReference type="InterPro" id="IPR006103">
    <property type="entry name" value="Glyco_hydro_2_cat"/>
</dbReference>
<accession>A0A061HC40</accession>
<name>A0A061HC40_9BASI</name>
<dbReference type="PANTHER" id="PTHR42732">
    <property type="entry name" value="BETA-GALACTOSIDASE"/>
    <property type="match status" value="1"/>
</dbReference>
<organism evidence="3 4">
    <name type="scientific">Pseudozyma flocculosa PF-1</name>
    <dbReference type="NCBI Taxonomy" id="1277687"/>
    <lineage>
        <taxon>Eukaryota</taxon>
        <taxon>Fungi</taxon>
        <taxon>Dikarya</taxon>
        <taxon>Basidiomycota</taxon>
        <taxon>Ustilaginomycotina</taxon>
        <taxon>Ustilaginomycetes</taxon>
        <taxon>Ustilaginales</taxon>
        <taxon>Ustilaginaceae</taxon>
        <taxon>Pseudozyma</taxon>
    </lineage>
</organism>
<dbReference type="SUPFAM" id="SSF49785">
    <property type="entry name" value="Galactose-binding domain-like"/>
    <property type="match status" value="1"/>
</dbReference>
<gene>
    <name evidence="3" type="ORF">PFL1_02814</name>
</gene>
<feature type="domain" description="Glycoside hydrolase family 2 catalytic" evidence="2">
    <location>
        <begin position="468"/>
        <end position="668"/>
    </location>
</feature>
<dbReference type="Gene3D" id="2.60.120.260">
    <property type="entry name" value="Galactose-binding domain-like"/>
    <property type="match status" value="1"/>
</dbReference>
<dbReference type="SUPFAM" id="SSF49303">
    <property type="entry name" value="beta-Galactosidase/glucuronidase domain"/>
    <property type="match status" value="1"/>
</dbReference>
<sequence>MLKRQRVEIGEDDIASAIRATLQRLRKSHPRPRMVRMGADPRHDDDGRICQLNLNGDWAFSAEAPRTPEERRDIIKLGLDRAGIAPRGARINVPFAHQTLLSSVHKTTAVPAVWYSKAIAYEDTAQLVGEGSQRVLLHFGAVDYEARVWVNGCQVAHHIGGHVGFSADIRAELDISLTSKEAAIVVVEARDSPQDLRQPRGKQYWKQDEHGNAAPESIFYTPTTGIWQTVWLEAVPGPHISHVATTPDIDSGTVRVDVDLQGLEHGPDRGWIKVEASLHGYKCTSAAIAVSNESSCCSLVVNVRSAGTQPSRSFRPSLYSKDVLPPEVHRDAWDDGLALWSPEHPTLYDLTVSYTLDPEGGVPMLIDKIFTYVGMRKVSVDDSGRLCLNHRPYFQKLLLDQGYWPKSGMTAPSEDAFQVDITRAKELGFNGCRKHQKVEDPRFFFEADRLGFLVWGEMANAYEYSAKYVGRFIAEWMEVIRRDFSHPCIVAWVPVNESWGVPALGVSAQQRAHLASLHHLTKSLDPTRPVVDNDGWEHVCTDLITIHDYRPAADLAASYADRAAALREKVLGHPIFVAGPTAAPSTSSSKLPLPLPILVTEYGGLAVKGGAAGWGYSEAADQAQFLDQFGQLTAALVAGGVVQGFCYTQLADVEQEVNGLLTAERRHKLDPSAVKAILDRIKPPSA</sequence>
<dbReference type="EMBL" id="KE361630">
    <property type="protein sequence ID" value="EPQ29595.1"/>
    <property type="molecule type" value="Genomic_DNA"/>
</dbReference>
<dbReference type="RefSeq" id="XP_007878519.1">
    <property type="nucleotide sequence ID" value="XM_007880328.1"/>
</dbReference>